<evidence type="ECO:0000256" key="10">
    <source>
        <dbReference type="HAMAP-Rule" id="MF_00572"/>
    </source>
</evidence>
<reference evidence="12 13" key="1">
    <citation type="journal article" date="2010" name="J. Bacteriol.">
        <title>Genome sequence of Pantoea ananatis LMG20103, the causative agent of Eucalyptus blight and dieback.</title>
        <authorList>
            <person name="De Maayer P."/>
            <person name="Chan W.Y."/>
            <person name="Venter S.N."/>
            <person name="Toth I.K."/>
            <person name="Birch P.R."/>
            <person name="Joubert F."/>
            <person name="Coutinho T.A."/>
        </authorList>
    </citation>
    <scope>NUCLEOTIDE SEQUENCE [LARGE SCALE GENOMIC DNA]</scope>
    <source>
        <strain evidence="12 13">LMG 20103</strain>
    </source>
</reference>
<keyword evidence="10" id="KW-0963">Cytoplasm</keyword>
<dbReference type="NCBIfam" id="NF002991">
    <property type="entry name" value="PRK03739.1"/>
    <property type="match status" value="1"/>
</dbReference>
<feature type="binding site" evidence="10">
    <location>
        <position position="109"/>
    </location>
    <ligand>
        <name>Mg(2+)</name>
        <dbReference type="ChEBI" id="CHEBI:18420"/>
    </ligand>
</feature>
<feature type="binding site" evidence="10">
    <location>
        <position position="349"/>
    </location>
    <ligand>
        <name>Mg(2+)</name>
        <dbReference type="ChEBI" id="CHEBI:18420"/>
    </ligand>
</feature>
<feature type="binding site" evidence="10">
    <location>
        <position position="315"/>
    </location>
    <ligand>
        <name>Mg(2+)</name>
        <dbReference type="ChEBI" id="CHEBI:18420"/>
    </ligand>
</feature>
<dbReference type="InterPro" id="IPR054692">
    <property type="entry name" value="LeuA-like_post-cat"/>
</dbReference>
<dbReference type="InterPro" id="IPR036230">
    <property type="entry name" value="LeuA_allosteric_dom_sf"/>
</dbReference>
<dbReference type="Pfam" id="PF00682">
    <property type="entry name" value="HMGL-like"/>
    <property type="match status" value="1"/>
</dbReference>
<comment type="subunit">
    <text evidence="10">Homodimer.</text>
</comment>
<keyword evidence="13" id="KW-1185">Reference proteome</keyword>
<dbReference type="AlphaFoldDB" id="D4GEB2"/>
<dbReference type="NCBIfam" id="TIGR00970">
    <property type="entry name" value="leuA_yeast"/>
    <property type="match status" value="1"/>
</dbReference>
<feature type="domain" description="Pyruvate carboxyltransferase" evidence="11">
    <location>
        <begin position="100"/>
        <end position="374"/>
    </location>
</feature>
<evidence type="ECO:0000256" key="1">
    <source>
        <dbReference type="ARBA" id="ARBA00000064"/>
    </source>
</evidence>
<evidence type="ECO:0000313" key="13">
    <source>
        <dbReference type="Proteomes" id="UP000001702"/>
    </source>
</evidence>
<dbReference type="PANTHER" id="PTHR46911">
    <property type="match status" value="1"/>
</dbReference>
<dbReference type="Gene3D" id="3.20.20.70">
    <property type="entry name" value="Aldolase class I"/>
    <property type="match status" value="1"/>
</dbReference>
<dbReference type="HAMAP" id="MF_00572">
    <property type="entry name" value="LeuA_type2"/>
    <property type="match status" value="1"/>
</dbReference>
<dbReference type="GO" id="GO:0009098">
    <property type="term" value="P:L-leucine biosynthetic process"/>
    <property type="evidence" value="ECO:0007669"/>
    <property type="project" value="UniProtKB-UniRule"/>
</dbReference>
<organism evidence="12 13">
    <name type="scientific">Pantoea ananatis (strain LMG 20103)</name>
    <dbReference type="NCBI Taxonomy" id="706191"/>
    <lineage>
        <taxon>Bacteria</taxon>
        <taxon>Pseudomonadati</taxon>
        <taxon>Pseudomonadota</taxon>
        <taxon>Gammaproteobacteria</taxon>
        <taxon>Enterobacterales</taxon>
        <taxon>Erwiniaceae</taxon>
        <taxon>Pantoea</taxon>
    </lineage>
</organism>
<comment type="catalytic activity">
    <reaction evidence="1 10">
        <text>3-methyl-2-oxobutanoate + acetyl-CoA + H2O = (2S)-2-isopropylmalate + CoA + H(+)</text>
        <dbReference type="Rhea" id="RHEA:21524"/>
        <dbReference type="ChEBI" id="CHEBI:1178"/>
        <dbReference type="ChEBI" id="CHEBI:11851"/>
        <dbReference type="ChEBI" id="CHEBI:15377"/>
        <dbReference type="ChEBI" id="CHEBI:15378"/>
        <dbReference type="ChEBI" id="CHEBI:57287"/>
        <dbReference type="ChEBI" id="CHEBI:57288"/>
        <dbReference type="EC" id="2.3.3.13"/>
    </reaction>
</comment>
<dbReference type="eggNOG" id="COG0119">
    <property type="taxonomic scope" value="Bacteria"/>
</dbReference>
<dbReference type="EC" id="2.3.3.13" evidence="4 10"/>
<dbReference type="KEGG" id="pam:PANA_1852"/>
<dbReference type="InterPro" id="IPR039371">
    <property type="entry name" value="LeuA_N_DRE-TIM"/>
</dbReference>
<comment type="pathway">
    <text evidence="2 10">Amino-acid biosynthesis; L-leucine biosynthesis; L-leucine from 3-methyl-2-oxobutanoate: step 1/4.</text>
</comment>
<evidence type="ECO:0000256" key="7">
    <source>
        <dbReference type="ARBA" id="ARBA00022679"/>
    </source>
</evidence>
<proteinExistence type="inferred from homology"/>
<dbReference type="GO" id="GO:0003852">
    <property type="term" value="F:2-isopropylmalate synthase activity"/>
    <property type="evidence" value="ECO:0007669"/>
    <property type="project" value="UniProtKB-UniRule"/>
</dbReference>
<dbReference type="Gene3D" id="3.30.160.270">
    <property type="match status" value="1"/>
</dbReference>
<feature type="binding site" evidence="10">
    <location>
        <position position="313"/>
    </location>
    <ligand>
        <name>Mg(2+)</name>
        <dbReference type="ChEBI" id="CHEBI:18420"/>
    </ligand>
</feature>
<evidence type="ECO:0000256" key="9">
    <source>
        <dbReference type="ARBA" id="ARBA00023304"/>
    </source>
</evidence>
<dbReference type="InterPro" id="IPR000891">
    <property type="entry name" value="PYR_CT"/>
</dbReference>
<comment type="function">
    <text evidence="10">Catalyzes the condensation of the acetyl group of acetyl-CoA with 3-methyl-2-oxobutanoate (2-ketoisovalerate) to form 3-carboxy-3-hydroxy-4-methylpentanoate (2-isopropylmalate).</text>
</comment>
<dbReference type="SUPFAM" id="SSF51569">
    <property type="entry name" value="Aldolase"/>
    <property type="match status" value="1"/>
</dbReference>
<keyword evidence="10" id="KW-0460">Magnesium</keyword>
<protein>
    <recommendedName>
        <fullName evidence="4 10">2-isopropylmalate synthase</fullName>
        <ecNumber evidence="4 10">2.3.3.13</ecNumber>
    </recommendedName>
    <alternativeName>
        <fullName evidence="10">Alpha-IPM synthase</fullName>
    </alternativeName>
    <alternativeName>
        <fullName evidence="10">Alpha-isopropylmalate synthase</fullName>
    </alternativeName>
</protein>
<comment type="subcellular location">
    <subcellularLocation>
        <location evidence="10">Cytoplasm</location>
    </subcellularLocation>
</comment>
<dbReference type="SUPFAM" id="SSF89000">
    <property type="entry name" value="post-HMGL domain-like"/>
    <property type="match status" value="1"/>
</dbReference>
<dbReference type="GO" id="GO:0000287">
    <property type="term" value="F:magnesium ion binding"/>
    <property type="evidence" value="ECO:0007669"/>
    <property type="project" value="UniProtKB-UniRule"/>
</dbReference>
<keyword evidence="5 10" id="KW-0432">Leucine biosynthesis</keyword>
<keyword evidence="9 10" id="KW-0100">Branched-chain amino acid biosynthesis</keyword>
<evidence type="ECO:0000313" key="12">
    <source>
        <dbReference type="EMBL" id="ADD77019.1"/>
    </source>
</evidence>
<comment type="cofactor">
    <cofactor evidence="10">
        <name>Mg(2+)</name>
        <dbReference type="ChEBI" id="CHEBI:18420"/>
    </cofactor>
</comment>
<evidence type="ECO:0000256" key="5">
    <source>
        <dbReference type="ARBA" id="ARBA00022430"/>
    </source>
</evidence>
<dbReference type="UniPathway" id="UPA00048">
    <property type="reaction ID" value="UER00070"/>
</dbReference>
<dbReference type="SUPFAM" id="SSF110921">
    <property type="entry name" value="2-isopropylmalate synthase LeuA, allosteric (dimerisation) domain"/>
    <property type="match status" value="1"/>
</dbReference>
<dbReference type="PROSITE" id="PS50991">
    <property type="entry name" value="PYR_CT"/>
    <property type="match status" value="1"/>
</dbReference>
<evidence type="ECO:0000256" key="8">
    <source>
        <dbReference type="ARBA" id="ARBA00022723"/>
    </source>
</evidence>
<sequence length="640" mass="71773">MPVENQHRGTTLRNIRLCYRSLSPSANACALSATRRQQNCHFCASGCQFSARGGRNATPHWINTYKEMTMLMHPAEKYRPFPSVDLASRQWPSQQITRAPRWLSTDLRDGNQALAEPMNRAQKLQFWQLLLDCGVKEIEAAFPSASQTDFDFVRDLIEQKRIPDDVTLQVLTPARHDLIDRTFCALEGAPRAIVHLYNATAPLFRERVFNQSKTQIVALATTSARQIRAACEAAPDTQWSFEYSPETFCFTEPAFALEICEAVAEVWQPSPERPMIINLPATVEVNTPNVYADQIEFFCRHFSRRDAVCISVHPHNDRGTGVACAELALLAGADRIEGCLFGNGERTGNVDLVTLALNLYTQGIAPGLDFSDMARVIEVVTDCNKLPVHPRHPYAGELVFTAFSGSHQDAIKKGFAYRRQHKETQWQIPYLPLDPADIGCSYEAVIRVNSQSGKSGAAWLLEQNHGLQLPRPLQQDFSRCVQQESDLHGKEMTQHAVWQLFCRHYQIEQPALRLMEAHSQSESGEQTQLRAHVHHQGRTLRLTGRGNGLLSAAVTALRQSLDLALTIEDYHEHTLGKRSDSRSVAYVSCINLQGERHWGVSIDNDTSRAALQALLNAASHFLPQENSPLAIHPADGETWR</sequence>
<feature type="region of interest" description="Regulatory domain" evidence="10">
    <location>
        <begin position="508"/>
        <end position="640"/>
    </location>
</feature>
<dbReference type="GO" id="GO:0003985">
    <property type="term" value="F:acetyl-CoA C-acetyltransferase activity"/>
    <property type="evidence" value="ECO:0007669"/>
    <property type="project" value="UniProtKB-UniRule"/>
</dbReference>
<dbReference type="PANTHER" id="PTHR46911:SF1">
    <property type="entry name" value="2-ISOPROPYLMALATE SYNTHASE"/>
    <property type="match status" value="1"/>
</dbReference>
<dbReference type="GO" id="GO:0005737">
    <property type="term" value="C:cytoplasm"/>
    <property type="evidence" value="ECO:0007669"/>
    <property type="project" value="UniProtKB-SubCell"/>
</dbReference>
<dbReference type="Proteomes" id="UP000001702">
    <property type="component" value="Chromosome"/>
</dbReference>
<evidence type="ECO:0000256" key="3">
    <source>
        <dbReference type="ARBA" id="ARBA00009767"/>
    </source>
</evidence>
<dbReference type="PROSITE" id="PS00815">
    <property type="entry name" value="AIPM_HOMOCIT_SYNTH_1"/>
    <property type="match status" value="1"/>
</dbReference>
<dbReference type="InterPro" id="IPR013785">
    <property type="entry name" value="Aldolase_TIM"/>
</dbReference>
<accession>D4GEB2</accession>
<keyword evidence="6 10" id="KW-0028">Amino-acid biosynthesis</keyword>
<keyword evidence="8 10" id="KW-0479">Metal-binding</keyword>
<dbReference type="PROSITE" id="PS00816">
    <property type="entry name" value="AIPM_HOMOCIT_SYNTH_2"/>
    <property type="match status" value="1"/>
</dbReference>
<dbReference type="Pfam" id="PF08502">
    <property type="entry name" value="LeuA_dimer"/>
    <property type="match status" value="1"/>
</dbReference>
<dbReference type="InterPro" id="IPR013709">
    <property type="entry name" value="2-isopropylmalate_synth_dimer"/>
</dbReference>
<dbReference type="Pfam" id="PF22615">
    <property type="entry name" value="IPMS_D2"/>
    <property type="match status" value="1"/>
</dbReference>
<dbReference type="CDD" id="cd07942">
    <property type="entry name" value="DRE_TIM_LeuA"/>
    <property type="match status" value="1"/>
</dbReference>
<evidence type="ECO:0000259" key="11">
    <source>
        <dbReference type="PROSITE" id="PS50991"/>
    </source>
</evidence>
<name>D4GEB2_PANAM</name>
<dbReference type="STRING" id="706191.PANA_1852"/>
<dbReference type="SMART" id="SM00917">
    <property type="entry name" value="LeuA_dimer"/>
    <property type="match status" value="1"/>
</dbReference>
<dbReference type="EMBL" id="CP001875">
    <property type="protein sequence ID" value="ADD77019.1"/>
    <property type="molecule type" value="Genomic_DNA"/>
</dbReference>
<dbReference type="InterPro" id="IPR005668">
    <property type="entry name" value="IPM_Synthase"/>
</dbReference>
<dbReference type="InterPro" id="IPR002034">
    <property type="entry name" value="AIPM/Hcit_synth_CS"/>
</dbReference>
<evidence type="ECO:0000256" key="2">
    <source>
        <dbReference type="ARBA" id="ARBA00004689"/>
    </source>
</evidence>
<keyword evidence="7 10" id="KW-0808">Transferase</keyword>
<evidence type="ECO:0000256" key="6">
    <source>
        <dbReference type="ARBA" id="ARBA00022605"/>
    </source>
</evidence>
<dbReference type="HOGENOM" id="CLU_004588_3_0_6"/>
<comment type="similarity">
    <text evidence="3 10">Belongs to the alpha-IPM synthase/homocitrate synthase family. LeuA type 2 subfamily.</text>
</comment>
<evidence type="ECO:0000256" key="4">
    <source>
        <dbReference type="ARBA" id="ARBA00012973"/>
    </source>
</evidence>
<gene>
    <name evidence="10 12" type="primary">leuA</name>
    <name evidence="12" type="ordered locus">PANA_1852</name>
</gene>